<keyword evidence="5 14" id="KW-0552">Olfaction</keyword>
<dbReference type="Proteomes" id="UP000261480">
    <property type="component" value="Unplaced"/>
</dbReference>
<comment type="similarity">
    <text evidence="13">Belongs to the G-protein coupled receptor 1 family.</text>
</comment>
<evidence type="ECO:0000256" key="5">
    <source>
        <dbReference type="ARBA" id="ARBA00022725"/>
    </source>
</evidence>
<keyword evidence="2 14" id="KW-1003">Cell membrane</keyword>
<evidence type="ECO:0000256" key="9">
    <source>
        <dbReference type="ARBA" id="ARBA00023157"/>
    </source>
</evidence>
<evidence type="ECO:0000256" key="1">
    <source>
        <dbReference type="ARBA" id="ARBA00004651"/>
    </source>
</evidence>
<feature type="transmembrane region" description="Helical" evidence="14">
    <location>
        <begin position="148"/>
        <end position="171"/>
    </location>
</feature>
<dbReference type="FunFam" id="1.20.1070.10:FF:000024">
    <property type="entry name" value="Olfactory receptor"/>
    <property type="match status" value="1"/>
</dbReference>
<keyword evidence="9" id="KW-1015">Disulfide bond</keyword>
<dbReference type="GO" id="GO:0005886">
    <property type="term" value="C:plasma membrane"/>
    <property type="evidence" value="ECO:0007669"/>
    <property type="project" value="UniProtKB-SubCell"/>
</dbReference>
<feature type="transmembrane region" description="Helical" evidence="14">
    <location>
        <begin position="244"/>
        <end position="267"/>
    </location>
</feature>
<dbReference type="GO" id="GO:0004984">
    <property type="term" value="F:olfactory receptor activity"/>
    <property type="evidence" value="ECO:0007669"/>
    <property type="project" value="InterPro"/>
</dbReference>
<keyword evidence="8 14" id="KW-0472">Membrane</keyword>
<keyword evidence="12 13" id="KW-0807">Transducer</keyword>
<evidence type="ECO:0000256" key="2">
    <source>
        <dbReference type="ARBA" id="ARBA00022475"/>
    </source>
</evidence>
<dbReference type="InterPro" id="IPR052921">
    <property type="entry name" value="GPCR1_Superfamily_Member"/>
</dbReference>
<feature type="transmembrane region" description="Helical" evidence="14">
    <location>
        <begin position="108"/>
        <end position="127"/>
    </location>
</feature>
<evidence type="ECO:0000313" key="16">
    <source>
        <dbReference type="Ensembl" id="ENSPMEP00000015160.1"/>
    </source>
</evidence>
<dbReference type="PROSITE" id="PS50262">
    <property type="entry name" value="G_PROTEIN_RECEP_F1_2"/>
    <property type="match status" value="1"/>
</dbReference>
<keyword evidence="10 13" id="KW-0675">Receptor</keyword>
<dbReference type="InterPro" id="IPR000725">
    <property type="entry name" value="Olfact_rcpt"/>
</dbReference>
<evidence type="ECO:0000256" key="4">
    <source>
        <dbReference type="ARBA" id="ARBA00022692"/>
    </source>
</evidence>
<reference evidence="16" key="2">
    <citation type="submission" date="2025-09" db="UniProtKB">
        <authorList>
            <consortium name="Ensembl"/>
        </authorList>
    </citation>
    <scope>IDENTIFICATION</scope>
</reference>
<name>A0A3B3XJK0_9TELE</name>
<reference evidence="16" key="1">
    <citation type="submission" date="2025-08" db="UniProtKB">
        <authorList>
            <consortium name="Ensembl"/>
        </authorList>
    </citation>
    <scope>IDENTIFICATION</scope>
</reference>
<feature type="domain" description="G-protein coupled receptors family 1 profile" evidence="15">
    <location>
        <begin position="46"/>
        <end position="299"/>
    </location>
</feature>
<keyword evidence="4 13" id="KW-0812">Transmembrane</keyword>
<protein>
    <recommendedName>
        <fullName evidence="14">Olfactory receptor</fullName>
    </recommendedName>
</protein>
<dbReference type="Pfam" id="PF13853">
    <property type="entry name" value="7tm_4"/>
    <property type="match status" value="1"/>
</dbReference>
<keyword evidence="7 13" id="KW-0297">G-protein coupled receptor</keyword>
<evidence type="ECO:0000256" key="6">
    <source>
        <dbReference type="ARBA" id="ARBA00022989"/>
    </source>
</evidence>
<keyword evidence="6 14" id="KW-1133">Transmembrane helix</keyword>
<dbReference type="GO" id="GO:0005549">
    <property type="term" value="F:odorant binding"/>
    <property type="evidence" value="ECO:0007669"/>
    <property type="project" value="TreeGrafter"/>
</dbReference>
<evidence type="ECO:0000256" key="12">
    <source>
        <dbReference type="ARBA" id="ARBA00023224"/>
    </source>
</evidence>
<sequence length="330" mass="36482">MSLAALNVSLFVAQTSLTLDGLQQLSDHRLLFFFLFLSAYLFVLCSDGLVLVVICTRHSLHKPMYVFVAALLLNSLLGGSAVYPRLLWELLWESGSVLVTLSACACQMWVLYTVGGSAFMLLTAMAFDRYVAICRPMRYATLVSPRAVAALLLFCWLLPATMVLIIVLLAVCQPLCHSNISRLYCDVYSLNRLSCSRNATQVSEVFALFISVATIILPVAFVLFSYSSILYVCLCRTRGSSSKALRTCLPHLLVFLNYSACTAVELLQRRLQAGDQPASSVLTSVLVVLVPTVLNPVVYGLNMSVITGYIRRLSCKGCRPQVWVKRHVLE</sequence>
<comment type="subcellular location">
    <subcellularLocation>
        <location evidence="1 14">Cell membrane</location>
        <topology evidence="1 14">Multi-pass membrane protein</topology>
    </subcellularLocation>
</comment>
<evidence type="ECO:0000256" key="11">
    <source>
        <dbReference type="ARBA" id="ARBA00023180"/>
    </source>
</evidence>
<dbReference type="Ensembl" id="ENSPMET00000032890.1">
    <property type="protein sequence ID" value="ENSPMEP00000015160.1"/>
    <property type="gene ID" value="ENSPMEG00000017640.1"/>
</dbReference>
<dbReference type="PRINTS" id="PR00245">
    <property type="entry name" value="OLFACTORYR"/>
</dbReference>
<evidence type="ECO:0000256" key="8">
    <source>
        <dbReference type="ARBA" id="ARBA00023136"/>
    </source>
</evidence>
<evidence type="ECO:0000313" key="17">
    <source>
        <dbReference type="Proteomes" id="UP000261480"/>
    </source>
</evidence>
<evidence type="ECO:0000256" key="13">
    <source>
        <dbReference type="RuleBase" id="RU000688"/>
    </source>
</evidence>
<feature type="transmembrane region" description="Helical" evidence="14">
    <location>
        <begin position="66"/>
        <end position="88"/>
    </location>
</feature>
<evidence type="ECO:0000256" key="10">
    <source>
        <dbReference type="ARBA" id="ARBA00023170"/>
    </source>
</evidence>
<organism evidence="16 17">
    <name type="scientific">Poecilia mexicana</name>
    <dbReference type="NCBI Taxonomy" id="48701"/>
    <lineage>
        <taxon>Eukaryota</taxon>
        <taxon>Metazoa</taxon>
        <taxon>Chordata</taxon>
        <taxon>Craniata</taxon>
        <taxon>Vertebrata</taxon>
        <taxon>Euteleostomi</taxon>
        <taxon>Actinopterygii</taxon>
        <taxon>Neopterygii</taxon>
        <taxon>Teleostei</taxon>
        <taxon>Neoteleostei</taxon>
        <taxon>Acanthomorphata</taxon>
        <taxon>Ovalentaria</taxon>
        <taxon>Atherinomorphae</taxon>
        <taxon>Cyprinodontiformes</taxon>
        <taxon>Poeciliidae</taxon>
        <taxon>Poeciliinae</taxon>
        <taxon>Poecilia</taxon>
    </lineage>
</organism>
<evidence type="ECO:0000256" key="14">
    <source>
        <dbReference type="RuleBase" id="RU363047"/>
    </source>
</evidence>
<proteinExistence type="inferred from homology"/>
<dbReference type="SUPFAM" id="SSF81321">
    <property type="entry name" value="Family A G protein-coupled receptor-like"/>
    <property type="match status" value="1"/>
</dbReference>
<dbReference type="PANTHER" id="PTHR26451">
    <property type="entry name" value="G_PROTEIN_RECEP_F1_2 DOMAIN-CONTAINING PROTEIN"/>
    <property type="match status" value="1"/>
</dbReference>
<evidence type="ECO:0000256" key="3">
    <source>
        <dbReference type="ARBA" id="ARBA00022606"/>
    </source>
</evidence>
<keyword evidence="3 14" id="KW-0716">Sensory transduction</keyword>
<dbReference type="GO" id="GO:0004930">
    <property type="term" value="F:G protein-coupled receptor activity"/>
    <property type="evidence" value="ECO:0007669"/>
    <property type="project" value="UniProtKB-KW"/>
</dbReference>
<dbReference type="PROSITE" id="PS00237">
    <property type="entry name" value="G_PROTEIN_RECEP_F1_1"/>
    <property type="match status" value="1"/>
</dbReference>
<dbReference type="InterPro" id="IPR000276">
    <property type="entry name" value="GPCR_Rhodpsn"/>
</dbReference>
<feature type="transmembrane region" description="Helical" evidence="14">
    <location>
        <begin position="31"/>
        <end position="54"/>
    </location>
</feature>
<feature type="transmembrane region" description="Helical" evidence="14">
    <location>
        <begin position="279"/>
        <end position="302"/>
    </location>
</feature>
<feature type="transmembrane region" description="Helical" evidence="14">
    <location>
        <begin position="206"/>
        <end position="232"/>
    </location>
</feature>
<evidence type="ECO:0000259" key="15">
    <source>
        <dbReference type="PROSITE" id="PS50262"/>
    </source>
</evidence>
<dbReference type="PRINTS" id="PR00237">
    <property type="entry name" value="GPCRRHODOPSN"/>
</dbReference>
<dbReference type="InterPro" id="IPR017452">
    <property type="entry name" value="GPCR_Rhodpsn_7TM"/>
</dbReference>
<keyword evidence="11" id="KW-0325">Glycoprotein</keyword>
<accession>A0A3B3XJK0</accession>
<keyword evidence="17" id="KW-1185">Reference proteome</keyword>
<dbReference type="PANTHER" id="PTHR26451:SF860">
    <property type="entry name" value="ODORANT RECEPTOR-RELATED"/>
    <property type="match status" value="1"/>
</dbReference>
<dbReference type="AlphaFoldDB" id="A0A3B3XJK0"/>
<dbReference type="Gene3D" id="1.20.1070.10">
    <property type="entry name" value="Rhodopsin 7-helix transmembrane proteins"/>
    <property type="match status" value="1"/>
</dbReference>
<evidence type="ECO:0000256" key="7">
    <source>
        <dbReference type="ARBA" id="ARBA00023040"/>
    </source>
</evidence>